<keyword evidence="5" id="KW-1133">Transmembrane helix</keyword>
<dbReference type="PROSITE" id="PS51006">
    <property type="entry name" value="PABS_2"/>
    <property type="match status" value="1"/>
</dbReference>
<evidence type="ECO:0000313" key="8">
    <source>
        <dbReference type="Proteomes" id="UP000054549"/>
    </source>
</evidence>
<proteinExistence type="inferred from homology"/>
<feature type="transmembrane region" description="Helical" evidence="5">
    <location>
        <begin position="96"/>
        <end position="119"/>
    </location>
</feature>
<evidence type="ECO:0000313" key="7">
    <source>
        <dbReference type="EMBL" id="KIL68234.1"/>
    </source>
</evidence>
<evidence type="ECO:0000256" key="3">
    <source>
        <dbReference type="ARBA" id="ARBA00023115"/>
    </source>
</evidence>
<dbReference type="PANTHER" id="PTHR43317">
    <property type="entry name" value="THERMOSPERMINE SYNTHASE ACAULIS5"/>
    <property type="match status" value="1"/>
</dbReference>
<dbReference type="InParanoid" id="A0A0C2TM55"/>
<dbReference type="InterPro" id="IPR030374">
    <property type="entry name" value="PABS"/>
</dbReference>
<evidence type="ECO:0000256" key="2">
    <source>
        <dbReference type="ARBA" id="ARBA00022679"/>
    </source>
</evidence>
<organism evidence="7 8">
    <name type="scientific">Amanita muscaria (strain Koide BX008)</name>
    <dbReference type="NCBI Taxonomy" id="946122"/>
    <lineage>
        <taxon>Eukaryota</taxon>
        <taxon>Fungi</taxon>
        <taxon>Dikarya</taxon>
        <taxon>Basidiomycota</taxon>
        <taxon>Agaricomycotina</taxon>
        <taxon>Agaricomycetes</taxon>
        <taxon>Agaricomycetidae</taxon>
        <taxon>Agaricales</taxon>
        <taxon>Pluteineae</taxon>
        <taxon>Amanitaceae</taxon>
        <taxon>Amanita</taxon>
    </lineage>
</organism>
<feature type="active site" description="Proton acceptor" evidence="4">
    <location>
        <position position="413"/>
    </location>
</feature>
<accession>A0A0C2TM55</accession>
<dbReference type="GO" id="GO:0006596">
    <property type="term" value="P:polyamine biosynthetic process"/>
    <property type="evidence" value="ECO:0007669"/>
    <property type="project" value="UniProtKB-UniRule"/>
</dbReference>
<dbReference type="EMBL" id="KN818229">
    <property type="protein sequence ID" value="KIL68234.1"/>
    <property type="molecule type" value="Genomic_DNA"/>
</dbReference>
<dbReference type="GO" id="GO:0016740">
    <property type="term" value="F:transferase activity"/>
    <property type="evidence" value="ECO:0007669"/>
    <property type="project" value="UniProtKB-UniRule"/>
</dbReference>
<protein>
    <recommendedName>
        <fullName evidence="6">PABS domain-containing protein</fullName>
    </recommendedName>
</protein>
<gene>
    <name evidence="7" type="ORF">M378DRAFT_1064105</name>
</gene>
<keyword evidence="3 4" id="KW-0620">Polyamine biosynthesis</keyword>
<feature type="domain" description="PABS" evidence="6">
    <location>
        <begin position="360"/>
        <end position="498"/>
    </location>
</feature>
<feature type="transmembrane region" description="Helical" evidence="5">
    <location>
        <begin position="164"/>
        <end position="181"/>
    </location>
</feature>
<reference evidence="7 8" key="1">
    <citation type="submission" date="2014-04" db="EMBL/GenBank/DDBJ databases">
        <title>Evolutionary Origins and Diversification of the Mycorrhizal Mutualists.</title>
        <authorList>
            <consortium name="DOE Joint Genome Institute"/>
            <consortium name="Mycorrhizal Genomics Consortium"/>
            <person name="Kohler A."/>
            <person name="Kuo A."/>
            <person name="Nagy L.G."/>
            <person name="Floudas D."/>
            <person name="Copeland A."/>
            <person name="Barry K.W."/>
            <person name="Cichocki N."/>
            <person name="Veneault-Fourrey C."/>
            <person name="LaButti K."/>
            <person name="Lindquist E.A."/>
            <person name="Lipzen A."/>
            <person name="Lundell T."/>
            <person name="Morin E."/>
            <person name="Murat C."/>
            <person name="Riley R."/>
            <person name="Ohm R."/>
            <person name="Sun H."/>
            <person name="Tunlid A."/>
            <person name="Henrissat B."/>
            <person name="Grigoriev I.V."/>
            <person name="Hibbett D.S."/>
            <person name="Martin F."/>
        </authorList>
    </citation>
    <scope>NUCLEOTIDE SEQUENCE [LARGE SCALE GENOMIC DNA]</scope>
    <source>
        <strain evidence="7 8">Koide BX008</strain>
    </source>
</reference>
<keyword evidence="2 4" id="KW-0808">Transferase</keyword>
<dbReference type="Proteomes" id="UP000054549">
    <property type="component" value="Unassembled WGS sequence"/>
</dbReference>
<feature type="transmembrane region" description="Helical" evidence="5">
    <location>
        <begin position="43"/>
        <end position="61"/>
    </location>
</feature>
<keyword evidence="8" id="KW-1185">Reference proteome</keyword>
<dbReference type="InterPro" id="IPR029063">
    <property type="entry name" value="SAM-dependent_MTases_sf"/>
</dbReference>
<keyword evidence="5" id="KW-0472">Membrane</keyword>
<evidence type="ECO:0000256" key="5">
    <source>
        <dbReference type="SAM" id="Phobius"/>
    </source>
</evidence>
<dbReference type="PANTHER" id="PTHR43317:SF1">
    <property type="entry name" value="THERMOSPERMINE SYNTHASE ACAULIS5"/>
    <property type="match status" value="1"/>
</dbReference>
<dbReference type="NCBIfam" id="NF037959">
    <property type="entry name" value="MFS_SpdSyn"/>
    <property type="match status" value="1"/>
</dbReference>
<name>A0A0C2TM55_AMAMK</name>
<dbReference type="CDD" id="cd02440">
    <property type="entry name" value="AdoMet_MTases"/>
    <property type="match status" value="1"/>
</dbReference>
<dbReference type="SUPFAM" id="SSF53335">
    <property type="entry name" value="S-adenosyl-L-methionine-dependent methyltransferases"/>
    <property type="match status" value="1"/>
</dbReference>
<feature type="transmembrane region" description="Helical" evidence="5">
    <location>
        <begin position="126"/>
        <end position="144"/>
    </location>
</feature>
<sequence length="582" mass="64873">MYHSALLSSVTTLAISTLSFSLIVFVYERALVPLYGTGPTSHLLGTVLLGVMLVSAMLPFHMSRLHNIFYAAVGLMITPKATYWVGVLTARWRLPVFGPAITHAVVLGPLGFLLVTLLLREGPRSWLLRLAIASLSWCSTIQLSRRLWLHIAPLKQISDSQICLSLAFCLCSVWTMAYFGAEPLQKPANQKASMLRPSVLAFVALVIFGWFAWPVLRSPILPHPLPAPYAHPDYPLRILSAVESVTGLIVVAEALPPDARIGDTKVHSMRYMRASHSLLGGVWMHDNVRVLDNQQPIADSYGTYLGDSIYAAFVLQEVVRLVEGRKSMQEGLIIWLTSTSSGLGTGISTTALNRHGIATTIIEIDPAVYSAARQYFGLPDPGAGRVFLEDARAWVARQKSVDTGTRFDFVIHDCFSGGGVPEHIYTVEFWRDLQTLMKPDGIVVLNYGGIANSESSRLILHTLMEIFEQCRAFHDYSNDLTMDMYQTTFVNMAIFCTRSLQPLTFREARKPDYLGSPLRKHILGSLREHEVNISDILEAGDAGGRYVLSDKHNPLGKLQEAQGHHHWLLMRQVLPDWHWETF</sequence>
<keyword evidence="5" id="KW-0812">Transmembrane</keyword>
<comment type="similarity">
    <text evidence="1">Belongs to the spermidine/spermine synthase family.</text>
</comment>
<dbReference type="OrthoDB" id="2016285at2759"/>
<evidence type="ECO:0000256" key="4">
    <source>
        <dbReference type="PROSITE-ProRule" id="PRU00354"/>
    </source>
</evidence>
<dbReference type="Pfam" id="PF01564">
    <property type="entry name" value="Spermine_synth"/>
    <property type="match status" value="1"/>
</dbReference>
<feature type="transmembrane region" description="Helical" evidence="5">
    <location>
        <begin position="193"/>
        <end position="213"/>
    </location>
</feature>
<dbReference type="AlphaFoldDB" id="A0A0C2TM55"/>
<evidence type="ECO:0000259" key="6">
    <source>
        <dbReference type="PROSITE" id="PS51006"/>
    </source>
</evidence>
<feature type="transmembrane region" description="Helical" evidence="5">
    <location>
        <begin position="68"/>
        <end position="90"/>
    </location>
</feature>
<dbReference type="HOGENOM" id="CLU_017511_1_0_1"/>
<dbReference type="Gene3D" id="3.40.50.150">
    <property type="entry name" value="Vaccinia Virus protein VP39"/>
    <property type="match status" value="1"/>
</dbReference>
<evidence type="ECO:0000256" key="1">
    <source>
        <dbReference type="ARBA" id="ARBA00007867"/>
    </source>
</evidence>
<dbReference type="STRING" id="946122.A0A0C2TM55"/>